<dbReference type="EMBL" id="VCAU01000064">
    <property type="protein sequence ID" value="KAF9887237.1"/>
    <property type="molecule type" value="Genomic_DNA"/>
</dbReference>
<comment type="similarity">
    <text evidence="1">Belongs to the tryptophan dimethylallyltransferase family.</text>
</comment>
<sequence>MTHGSLDIGAGLNTKLPWQVLARLLSSPSPDHQLWWNNLSPVIGSSLDESGYSIDAQYRTLLMIHHAIIPALGPFPHRDRTNVSWVDCMANSTGPLDISVNYQNDAKCTFRLTLEPVGPYAGTESDLVNETAGKQLLQVLCQLQPGMDLAWLDHLDPMIVKNREARQYWKAISHLPCKSQTVIGLDFHKDSSFTVKPYLSPLVKAVATGADFFQSMFQYLATVPNAKLNLALLEQYMGSSKHSFQPEKTYLSFDCKSPSESRVKIYTAMDMTSLEEVYDLWSLGGRLSGPDIEKGFEIVTKMWTGIYPKPLAGGERRTSLTVNFNWELSPKDGSVAPKAYFLVDRDLDANVSDALVSLFTDLAWHSHVKTHLALDRET</sequence>
<evidence type="ECO:0000256" key="1">
    <source>
        <dbReference type="ARBA" id="ARBA00010209"/>
    </source>
</evidence>
<reference evidence="3" key="1">
    <citation type="journal article" date="2019" name="Beilstein J. Org. Chem.">
        <title>Nanangenines: drimane sesquiterpenoids as the dominant metabolite cohort of a novel Australian fungus, Aspergillus nanangensis.</title>
        <authorList>
            <person name="Lacey H.J."/>
            <person name="Gilchrist C.L.M."/>
            <person name="Crombie A."/>
            <person name="Kalaitzis J.A."/>
            <person name="Vuong D."/>
            <person name="Rutledge P.J."/>
            <person name="Turner P."/>
            <person name="Pitt J.I."/>
            <person name="Lacey E."/>
            <person name="Chooi Y.H."/>
            <person name="Piggott A.M."/>
        </authorList>
    </citation>
    <scope>NUCLEOTIDE SEQUENCE</scope>
    <source>
        <strain evidence="3">MST-FP2251</strain>
    </source>
</reference>
<dbReference type="InterPro" id="IPR017795">
    <property type="entry name" value="ABBA_NscD-like"/>
</dbReference>
<comment type="caution">
    <text evidence="3">The sequence shown here is derived from an EMBL/GenBank/DDBJ whole genome shotgun (WGS) entry which is preliminary data.</text>
</comment>
<dbReference type="AlphaFoldDB" id="A0AAD4CKF7"/>
<dbReference type="GO" id="GO:0009820">
    <property type="term" value="P:alkaloid metabolic process"/>
    <property type="evidence" value="ECO:0007669"/>
    <property type="project" value="InterPro"/>
</dbReference>
<dbReference type="CDD" id="cd13929">
    <property type="entry name" value="PT-DMATS_CymD"/>
    <property type="match status" value="1"/>
</dbReference>
<dbReference type="GO" id="GO:0016765">
    <property type="term" value="F:transferase activity, transferring alkyl or aryl (other than methyl) groups"/>
    <property type="evidence" value="ECO:0007669"/>
    <property type="project" value="InterPro"/>
</dbReference>
<dbReference type="Pfam" id="PF11991">
    <property type="entry name" value="Trp_DMAT"/>
    <property type="match status" value="1"/>
</dbReference>
<dbReference type="PANTHER" id="PTHR40627:SF3">
    <property type="entry name" value="PRENYLTRANSFERASE ASQH2-RELATED"/>
    <property type="match status" value="1"/>
</dbReference>
<organism evidence="3 4">
    <name type="scientific">Aspergillus nanangensis</name>
    <dbReference type="NCBI Taxonomy" id="2582783"/>
    <lineage>
        <taxon>Eukaryota</taxon>
        <taxon>Fungi</taxon>
        <taxon>Dikarya</taxon>
        <taxon>Ascomycota</taxon>
        <taxon>Pezizomycotina</taxon>
        <taxon>Eurotiomycetes</taxon>
        <taxon>Eurotiomycetidae</taxon>
        <taxon>Eurotiales</taxon>
        <taxon>Aspergillaceae</taxon>
        <taxon>Aspergillus</taxon>
        <taxon>Aspergillus subgen. Circumdati</taxon>
    </lineage>
</organism>
<protein>
    <submittedName>
        <fullName evidence="3">Uncharacterized protein</fullName>
    </submittedName>
</protein>
<dbReference type="NCBIfam" id="TIGR03429">
    <property type="entry name" value="arom_pren_DMATS"/>
    <property type="match status" value="1"/>
</dbReference>
<proteinExistence type="inferred from homology"/>
<keyword evidence="4" id="KW-1185">Reference proteome</keyword>
<gene>
    <name evidence="3" type="ORF">FE257_010365</name>
</gene>
<keyword evidence="2" id="KW-0808">Transferase</keyword>
<dbReference type="Proteomes" id="UP001194746">
    <property type="component" value="Unassembled WGS sequence"/>
</dbReference>
<name>A0AAD4CKF7_ASPNN</name>
<evidence type="ECO:0000256" key="2">
    <source>
        <dbReference type="ARBA" id="ARBA00022679"/>
    </source>
</evidence>
<evidence type="ECO:0000313" key="3">
    <source>
        <dbReference type="EMBL" id="KAF9887237.1"/>
    </source>
</evidence>
<dbReference type="InterPro" id="IPR033964">
    <property type="entry name" value="ABBA"/>
</dbReference>
<reference evidence="3" key="2">
    <citation type="submission" date="2020-02" db="EMBL/GenBank/DDBJ databases">
        <authorList>
            <person name="Gilchrist C.L.M."/>
            <person name="Chooi Y.-H."/>
        </authorList>
    </citation>
    <scope>NUCLEOTIDE SEQUENCE</scope>
    <source>
        <strain evidence="3">MST-FP2251</strain>
    </source>
</reference>
<dbReference type="SFLD" id="SFLDS00036">
    <property type="entry name" value="Aromatic_Prenyltransferase"/>
    <property type="match status" value="1"/>
</dbReference>
<dbReference type="PANTHER" id="PTHR40627">
    <property type="entry name" value="INDOLE PRENYLTRANSFERASE TDIB-RELATED"/>
    <property type="match status" value="1"/>
</dbReference>
<evidence type="ECO:0000313" key="4">
    <source>
        <dbReference type="Proteomes" id="UP001194746"/>
    </source>
</evidence>
<accession>A0AAD4CKF7</accession>